<evidence type="ECO:0000256" key="4">
    <source>
        <dbReference type="SAM" id="Phobius"/>
    </source>
</evidence>
<dbReference type="EMBL" id="MCFE01000143">
    <property type="protein sequence ID" value="ORX96929.1"/>
    <property type="molecule type" value="Genomic_DNA"/>
</dbReference>
<dbReference type="GO" id="GO:0005524">
    <property type="term" value="F:ATP binding"/>
    <property type="evidence" value="ECO:0007669"/>
    <property type="project" value="UniProtKB-KW"/>
</dbReference>
<proteinExistence type="inferred from homology"/>
<dbReference type="SUPFAM" id="SSF52540">
    <property type="entry name" value="P-loop containing nucleoside triphosphate hydrolases"/>
    <property type="match status" value="1"/>
</dbReference>
<protein>
    <submittedName>
        <fullName evidence="5">Dephospho-CoA kinase</fullName>
    </submittedName>
</protein>
<keyword evidence="3" id="KW-0067">ATP-binding</keyword>
<dbReference type="CDD" id="cd02022">
    <property type="entry name" value="DPCK"/>
    <property type="match status" value="1"/>
</dbReference>
<dbReference type="Gene3D" id="3.40.50.300">
    <property type="entry name" value="P-loop containing nucleotide triphosphate hydrolases"/>
    <property type="match status" value="1"/>
</dbReference>
<accession>A0A1Y1YG10</accession>
<dbReference type="InterPro" id="IPR001977">
    <property type="entry name" value="Depp_CoAkinase"/>
</dbReference>
<dbReference type="Proteomes" id="UP000193498">
    <property type="component" value="Unassembled WGS sequence"/>
</dbReference>
<dbReference type="PANTHER" id="PTHR10695:SF46">
    <property type="entry name" value="BIFUNCTIONAL COENZYME A SYNTHASE-RELATED"/>
    <property type="match status" value="1"/>
</dbReference>
<feature type="transmembrane region" description="Helical" evidence="4">
    <location>
        <begin position="98"/>
        <end position="118"/>
    </location>
</feature>
<name>A0A1Y1YG10_9FUNG</name>
<keyword evidence="2" id="KW-0547">Nucleotide-binding</keyword>
<dbReference type="Pfam" id="PF01121">
    <property type="entry name" value="CoaE"/>
    <property type="match status" value="1"/>
</dbReference>
<dbReference type="PANTHER" id="PTHR10695">
    <property type="entry name" value="DEPHOSPHO-COA KINASE-RELATED"/>
    <property type="match status" value="1"/>
</dbReference>
<dbReference type="FunFam" id="3.40.50.300:FF:000485">
    <property type="entry name" value="Dephospho-CoA kinase CAB5"/>
    <property type="match status" value="1"/>
</dbReference>
<dbReference type="GO" id="GO:0004140">
    <property type="term" value="F:dephospho-CoA kinase activity"/>
    <property type="evidence" value="ECO:0007669"/>
    <property type="project" value="InterPro"/>
</dbReference>
<evidence type="ECO:0000313" key="6">
    <source>
        <dbReference type="Proteomes" id="UP000193498"/>
    </source>
</evidence>
<comment type="caution">
    <text evidence="5">The sequence shown here is derived from an EMBL/GenBank/DDBJ whole genome shotgun (WGS) entry which is preliminary data.</text>
</comment>
<keyword evidence="4" id="KW-0472">Membrane</keyword>
<evidence type="ECO:0000256" key="1">
    <source>
        <dbReference type="ARBA" id="ARBA00009018"/>
    </source>
</evidence>
<dbReference type="NCBIfam" id="TIGR00152">
    <property type="entry name" value="dephospho-CoA kinase"/>
    <property type="match status" value="1"/>
</dbReference>
<reference evidence="5 6" key="1">
    <citation type="submission" date="2016-07" db="EMBL/GenBank/DDBJ databases">
        <title>Pervasive Adenine N6-methylation of Active Genes in Fungi.</title>
        <authorList>
            <consortium name="DOE Joint Genome Institute"/>
            <person name="Mondo S.J."/>
            <person name="Dannebaum R.O."/>
            <person name="Kuo R.C."/>
            <person name="Labutti K."/>
            <person name="Haridas S."/>
            <person name="Kuo A."/>
            <person name="Salamov A."/>
            <person name="Ahrendt S.R."/>
            <person name="Lipzen A."/>
            <person name="Sullivan W."/>
            <person name="Andreopoulos W.B."/>
            <person name="Clum A."/>
            <person name="Lindquist E."/>
            <person name="Daum C."/>
            <person name="Ramamoorthy G.K."/>
            <person name="Gryganskyi A."/>
            <person name="Culley D."/>
            <person name="Magnuson J.K."/>
            <person name="James T.Y."/>
            <person name="O'Malley M.A."/>
            <person name="Stajich J.E."/>
            <person name="Spatafora J.W."/>
            <person name="Visel A."/>
            <person name="Grigoriev I.V."/>
        </authorList>
    </citation>
    <scope>NUCLEOTIDE SEQUENCE [LARGE SCALE GENOMIC DNA]</scope>
    <source>
        <strain evidence="5 6">CBS 931.73</strain>
    </source>
</reference>
<dbReference type="InParanoid" id="A0A1Y1YG10"/>
<dbReference type="GO" id="GO:0005737">
    <property type="term" value="C:cytoplasm"/>
    <property type="evidence" value="ECO:0007669"/>
    <property type="project" value="UniProtKB-ARBA"/>
</dbReference>
<comment type="similarity">
    <text evidence="1">Belongs to the CoaE family.</text>
</comment>
<dbReference type="AlphaFoldDB" id="A0A1Y1YG10"/>
<keyword evidence="4" id="KW-0812">Transmembrane</keyword>
<evidence type="ECO:0000256" key="2">
    <source>
        <dbReference type="ARBA" id="ARBA00022741"/>
    </source>
</evidence>
<dbReference type="FunCoup" id="A0A1Y1YG10">
    <property type="interactions" value="339"/>
</dbReference>
<dbReference type="PROSITE" id="PS51219">
    <property type="entry name" value="DPCK"/>
    <property type="match status" value="1"/>
</dbReference>
<dbReference type="STRING" id="1314790.A0A1Y1YG10"/>
<feature type="transmembrane region" description="Helical" evidence="4">
    <location>
        <begin position="203"/>
        <end position="224"/>
    </location>
</feature>
<keyword evidence="6" id="KW-1185">Reference proteome</keyword>
<evidence type="ECO:0000313" key="5">
    <source>
        <dbReference type="EMBL" id="ORX96929.1"/>
    </source>
</evidence>
<organism evidence="5 6">
    <name type="scientific">Basidiobolus meristosporus CBS 931.73</name>
    <dbReference type="NCBI Taxonomy" id="1314790"/>
    <lineage>
        <taxon>Eukaryota</taxon>
        <taxon>Fungi</taxon>
        <taxon>Fungi incertae sedis</taxon>
        <taxon>Zoopagomycota</taxon>
        <taxon>Entomophthoromycotina</taxon>
        <taxon>Basidiobolomycetes</taxon>
        <taxon>Basidiobolales</taxon>
        <taxon>Basidiobolaceae</taxon>
        <taxon>Basidiobolus</taxon>
    </lineage>
</organism>
<gene>
    <name evidence="5" type="ORF">K493DRAFT_314291</name>
</gene>
<keyword evidence="5" id="KW-0418">Kinase</keyword>
<dbReference type="OrthoDB" id="247245at2759"/>
<sequence length="226" mass="25037">MRVVGLTGGISTGKSTVSRMLSEAGYPIIDADLIAREILYPGKPAYNKIVKTFSTEILQANGEIDRAKLGALVFSDESARKKLNSCTHPYVKRRMVELVLYYYVTGHSLVFLDVPLLYEAKLDKFVSCVVVVYCSTEAQLQRLIKRDGSTAEAAQDRINAQMSIEEKKGLADIVIHNTGTIQETQEQVKALLHKLQPSAFATAFYLAAPVISVASLLLGIKYWYSR</sequence>
<dbReference type="HAMAP" id="MF_00376">
    <property type="entry name" value="Dephospho_CoA_kinase"/>
    <property type="match status" value="1"/>
</dbReference>
<evidence type="ECO:0000256" key="3">
    <source>
        <dbReference type="ARBA" id="ARBA00022840"/>
    </source>
</evidence>
<dbReference type="GO" id="GO:0015937">
    <property type="term" value="P:coenzyme A biosynthetic process"/>
    <property type="evidence" value="ECO:0007669"/>
    <property type="project" value="InterPro"/>
</dbReference>
<keyword evidence="5" id="KW-0808">Transferase</keyword>
<keyword evidence="4" id="KW-1133">Transmembrane helix</keyword>
<dbReference type="InterPro" id="IPR027417">
    <property type="entry name" value="P-loop_NTPase"/>
</dbReference>